<dbReference type="Gene3D" id="3.30.720.100">
    <property type="match status" value="1"/>
</dbReference>
<dbReference type="Pfam" id="PF06983">
    <property type="entry name" value="3-dmu-9_3-mt"/>
    <property type="match status" value="1"/>
</dbReference>
<name>A0A024P8S2_9BACI</name>
<dbReference type="Proteomes" id="UP000028868">
    <property type="component" value="Unassembled WGS sequence"/>
</dbReference>
<evidence type="ECO:0000313" key="3">
    <source>
        <dbReference type="Proteomes" id="UP000028868"/>
    </source>
</evidence>
<dbReference type="PANTHER" id="PTHR33990:SF4">
    <property type="entry name" value="PHNB-LIKE DOMAIN-CONTAINING PROTEIN"/>
    <property type="match status" value="1"/>
</dbReference>
<dbReference type="RefSeq" id="WP_414625737.1">
    <property type="nucleotide sequence ID" value="NZ_CCDI010000004.1"/>
</dbReference>
<dbReference type="InterPro" id="IPR029068">
    <property type="entry name" value="Glyas_Bleomycin-R_OHBP_Dase"/>
</dbReference>
<dbReference type="CDD" id="cd06588">
    <property type="entry name" value="PhnB_like"/>
    <property type="match status" value="1"/>
</dbReference>
<dbReference type="Gene3D" id="3.30.720.110">
    <property type="match status" value="1"/>
</dbReference>
<accession>A0A024P8S2</accession>
<dbReference type="PIRSF" id="PIRSF021700">
    <property type="entry name" value="3_dmu_93_MTrfase"/>
    <property type="match status" value="1"/>
</dbReference>
<proteinExistence type="predicted"/>
<dbReference type="SUPFAM" id="SSF54593">
    <property type="entry name" value="Glyoxalase/Bleomycin resistance protein/Dihydroxybiphenyl dioxygenase"/>
    <property type="match status" value="1"/>
</dbReference>
<dbReference type="PANTHER" id="PTHR33990">
    <property type="entry name" value="PROTEIN YJDN-RELATED"/>
    <property type="match status" value="1"/>
</dbReference>
<comment type="caution">
    <text evidence="2">The sequence shown here is derived from an EMBL/GenBank/DDBJ whole genome shotgun (WGS) entry which is preliminary data.</text>
</comment>
<evidence type="ECO:0000259" key="1">
    <source>
        <dbReference type="Pfam" id="PF06983"/>
    </source>
</evidence>
<sequence>MQKVTTFLMFKGKAEEAMDFYTTTFKDAEKINVFHNEDGTVLHGMFSIKGQTLMCIDSMQNQKFSFTPGMSLFVECDTVEELEELFSKLSEDGNVNMPITDTPVSEKFCWVDDQYGVSWQLNVSKAK</sequence>
<gene>
    <name evidence="2" type="ORF">BN983_03643</name>
</gene>
<dbReference type="AlphaFoldDB" id="A0A024P8S2"/>
<evidence type="ECO:0000313" key="2">
    <source>
        <dbReference type="EMBL" id="CDQ25325.1"/>
    </source>
</evidence>
<keyword evidence="3" id="KW-1185">Reference proteome</keyword>
<organism evidence="2 3">
    <name type="scientific">Halobacillus karajensis</name>
    <dbReference type="NCBI Taxonomy" id="195088"/>
    <lineage>
        <taxon>Bacteria</taxon>
        <taxon>Bacillati</taxon>
        <taxon>Bacillota</taxon>
        <taxon>Bacilli</taxon>
        <taxon>Bacillales</taxon>
        <taxon>Bacillaceae</taxon>
        <taxon>Halobacillus</taxon>
    </lineage>
</organism>
<reference evidence="3" key="1">
    <citation type="submission" date="2014-03" db="EMBL/GenBank/DDBJ databases">
        <authorList>
            <person name="Urmite Genomes U."/>
        </authorList>
    </citation>
    <scope>NUCLEOTIDE SEQUENCE [LARGE SCALE GENOMIC DNA]</scope>
    <source>
        <strain evidence="3">HD-03</strain>
    </source>
</reference>
<dbReference type="InterPro" id="IPR009725">
    <property type="entry name" value="3_dmu_93_MTrfase"/>
</dbReference>
<reference evidence="2 3" key="2">
    <citation type="submission" date="2014-05" db="EMBL/GenBank/DDBJ databases">
        <title>Draft genome sequence of Halobacillus karajensis HK-03.</title>
        <authorList>
            <person name="Khelaifia S."/>
            <person name="Croce O."/>
            <person name="Lagier J.C."/>
            <person name="Raoult D."/>
        </authorList>
    </citation>
    <scope>NUCLEOTIDE SEQUENCE [LARGE SCALE GENOMIC DNA]</scope>
    <source>
        <strain evidence="2 3">HD-03</strain>
    </source>
</reference>
<protein>
    <submittedName>
        <fullName evidence="2">3-demethylubiquinone-9 3-methyltransferase</fullName>
    </submittedName>
</protein>
<feature type="domain" description="PhnB-like" evidence="1">
    <location>
        <begin position="2"/>
        <end position="121"/>
    </location>
</feature>
<dbReference type="InterPro" id="IPR028973">
    <property type="entry name" value="PhnB-like"/>
</dbReference>
<dbReference type="EMBL" id="CCDI010000004">
    <property type="protein sequence ID" value="CDQ25325.1"/>
    <property type="molecule type" value="Genomic_DNA"/>
</dbReference>